<dbReference type="Proteomes" id="UP000831880">
    <property type="component" value="Chromosome"/>
</dbReference>
<gene>
    <name evidence="10" type="primary">nadD</name>
    <name evidence="12" type="ORF">MUO14_02075</name>
</gene>
<dbReference type="NCBIfam" id="TIGR00482">
    <property type="entry name" value="nicotinate (nicotinamide) nucleotide adenylyltransferase"/>
    <property type="match status" value="1"/>
</dbReference>
<evidence type="ECO:0000256" key="1">
    <source>
        <dbReference type="ARBA" id="ARBA00002324"/>
    </source>
</evidence>
<name>A0ABY4H0D6_9BACI</name>
<feature type="domain" description="Cytidyltransferase-like" evidence="11">
    <location>
        <begin position="6"/>
        <end position="161"/>
    </location>
</feature>
<evidence type="ECO:0000256" key="8">
    <source>
        <dbReference type="ARBA" id="ARBA00023027"/>
    </source>
</evidence>
<evidence type="ECO:0000256" key="10">
    <source>
        <dbReference type="HAMAP-Rule" id="MF_00244"/>
    </source>
</evidence>
<accession>A0ABY4H0D6</accession>
<dbReference type="EC" id="2.7.7.18" evidence="10"/>
<dbReference type="HAMAP" id="MF_00244">
    <property type="entry name" value="NaMN_adenylyltr"/>
    <property type="match status" value="1"/>
</dbReference>
<comment type="function">
    <text evidence="1 10">Catalyzes the reversible adenylation of nicotinate mononucleotide (NaMN) to nicotinic acid adenine dinucleotide (NaAD).</text>
</comment>
<evidence type="ECO:0000256" key="6">
    <source>
        <dbReference type="ARBA" id="ARBA00022741"/>
    </source>
</evidence>
<organism evidence="12 13">
    <name type="scientific">Halobacillus shinanisalinarum</name>
    <dbReference type="NCBI Taxonomy" id="2932258"/>
    <lineage>
        <taxon>Bacteria</taxon>
        <taxon>Bacillati</taxon>
        <taxon>Bacillota</taxon>
        <taxon>Bacilli</taxon>
        <taxon>Bacillales</taxon>
        <taxon>Bacillaceae</taxon>
        <taxon>Halobacillus</taxon>
    </lineage>
</organism>
<dbReference type="CDD" id="cd02165">
    <property type="entry name" value="NMNAT"/>
    <property type="match status" value="1"/>
</dbReference>
<proteinExistence type="inferred from homology"/>
<evidence type="ECO:0000313" key="12">
    <source>
        <dbReference type="EMBL" id="UOQ93804.1"/>
    </source>
</evidence>
<dbReference type="EMBL" id="CP095074">
    <property type="protein sequence ID" value="UOQ93804.1"/>
    <property type="molecule type" value="Genomic_DNA"/>
</dbReference>
<reference evidence="12 13" key="1">
    <citation type="submission" date="2022-04" db="EMBL/GenBank/DDBJ databases">
        <title>Halobacillus sp. isolated from saltern.</title>
        <authorList>
            <person name="Won M."/>
            <person name="Lee C.-M."/>
            <person name="Woen H.-Y."/>
            <person name="Kwon S.-W."/>
        </authorList>
    </citation>
    <scope>NUCLEOTIDE SEQUENCE [LARGE SCALE GENOMIC DNA]</scope>
    <source>
        <strain evidence="12 13">SSTM10-2</strain>
    </source>
</reference>
<evidence type="ECO:0000259" key="11">
    <source>
        <dbReference type="Pfam" id="PF01467"/>
    </source>
</evidence>
<dbReference type="NCBIfam" id="TIGR00125">
    <property type="entry name" value="cyt_tran_rel"/>
    <property type="match status" value="1"/>
</dbReference>
<evidence type="ECO:0000256" key="4">
    <source>
        <dbReference type="ARBA" id="ARBA00022679"/>
    </source>
</evidence>
<keyword evidence="6 10" id="KW-0547">Nucleotide-binding</keyword>
<evidence type="ECO:0000256" key="5">
    <source>
        <dbReference type="ARBA" id="ARBA00022695"/>
    </source>
</evidence>
<comment type="similarity">
    <text evidence="10">Belongs to the NadD family.</text>
</comment>
<evidence type="ECO:0000256" key="9">
    <source>
        <dbReference type="ARBA" id="ARBA00048721"/>
    </source>
</evidence>
<dbReference type="NCBIfam" id="NF000841">
    <property type="entry name" value="PRK00071.1-4"/>
    <property type="match status" value="1"/>
</dbReference>
<dbReference type="RefSeq" id="WP_244753416.1">
    <property type="nucleotide sequence ID" value="NZ_CP095074.1"/>
</dbReference>
<keyword evidence="8 10" id="KW-0520">NAD</keyword>
<dbReference type="SUPFAM" id="SSF52374">
    <property type="entry name" value="Nucleotidylyl transferase"/>
    <property type="match status" value="1"/>
</dbReference>
<evidence type="ECO:0000256" key="2">
    <source>
        <dbReference type="ARBA" id="ARBA00005019"/>
    </source>
</evidence>
<keyword evidence="7 10" id="KW-0067">ATP-binding</keyword>
<dbReference type="InterPro" id="IPR005248">
    <property type="entry name" value="NadD/NMNAT"/>
</dbReference>
<evidence type="ECO:0000313" key="13">
    <source>
        <dbReference type="Proteomes" id="UP000831880"/>
    </source>
</evidence>
<keyword evidence="13" id="KW-1185">Reference proteome</keyword>
<keyword evidence="5 10" id="KW-0548">Nucleotidyltransferase</keyword>
<dbReference type="InterPro" id="IPR004821">
    <property type="entry name" value="Cyt_trans-like"/>
</dbReference>
<sequence>MKRVGILGGTFDPPHQGHLIMADHVCEALDLDEVWFIPSHLPPHKKDATVPAHERMKMVTEAVKGNDQFHSCDLELKRQGTSYTVDTMKDLKIRYPDHRFYFIIGGDMVNNLSEWYKIEELRSLVTFAGVQRQGFEGQKAEGVVMIELPRIDISSSLIRDRLRKNLTVRYLLPDTVHNYIKENGLYATKP</sequence>
<dbReference type="Gene3D" id="3.40.50.620">
    <property type="entry name" value="HUPs"/>
    <property type="match status" value="1"/>
</dbReference>
<keyword evidence="3 10" id="KW-0662">Pyridine nucleotide biosynthesis</keyword>
<protein>
    <recommendedName>
        <fullName evidence="10">Probable nicotinate-nucleotide adenylyltransferase</fullName>
        <ecNumber evidence="10">2.7.7.18</ecNumber>
    </recommendedName>
    <alternativeName>
        <fullName evidence="10">Deamido-NAD(+) diphosphorylase</fullName>
    </alternativeName>
    <alternativeName>
        <fullName evidence="10">Deamido-NAD(+) pyrophosphorylase</fullName>
    </alternativeName>
    <alternativeName>
        <fullName evidence="10">Nicotinate mononucleotide adenylyltransferase</fullName>
        <shortName evidence="10">NaMN adenylyltransferase</shortName>
    </alternativeName>
</protein>
<dbReference type="NCBIfam" id="NF000840">
    <property type="entry name" value="PRK00071.1-3"/>
    <property type="match status" value="1"/>
</dbReference>
<dbReference type="GO" id="GO:0004515">
    <property type="term" value="F:nicotinate-nucleotide adenylyltransferase activity"/>
    <property type="evidence" value="ECO:0007669"/>
    <property type="project" value="UniProtKB-EC"/>
</dbReference>
<dbReference type="PANTHER" id="PTHR39321:SF3">
    <property type="entry name" value="PHOSPHOPANTETHEINE ADENYLYLTRANSFERASE"/>
    <property type="match status" value="1"/>
</dbReference>
<dbReference type="InterPro" id="IPR014729">
    <property type="entry name" value="Rossmann-like_a/b/a_fold"/>
</dbReference>
<evidence type="ECO:0000256" key="7">
    <source>
        <dbReference type="ARBA" id="ARBA00022840"/>
    </source>
</evidence>
<dbReference type="Pfam" id="PF01467">
    <property type="entry name" value="CTP_transf_like"/>
    <property type="match status" value="1"/>
</dbReference>
<comment type="pathway">
    <text evidence="2 10">Cofactor biosynthesis; NAD(+) biosynthesis; deamido-NAD(+) from nicotinate D-ribonucleotide: step 1/1.</text>
</comment>
<keyword evidence="4 10" id="KW-0808">Transferase</keyword>
<comment type="catalytic activity">
    <reaction evidence="9 10">
        <text>nicotinate beta-D-ribonucleotide + ATP + H(+) = deamido-NAD(+) + diphosphate</text>
        <dbReference type="Rhea" id="RHEA:22860"/>
        <dbReference type="ChEBI" id="CHEBI:15378"/>
        <dbReference type="ChEBI" id="CHEBI:30616"/>
        <dbReference type="ChEBI" id="CHEBI:33019"/>
        <dbReference type="ChEBI" id="CHEBI:57502"/>
        <dbReference type="ChEBI" id="CHEBI:58437"/>
        <dbReference type="EC" id="2.7.7.18"/>
    </reaction>
</comment>
<evidence type="ECO:0000256" key="3">
    <source>
        <dbReference type="ARBA" id="ARBA00022642"/>
    </source>
</evidence>
<dbReference type="PANTHER" id="PTHR39321">
    <property type="entry name" value="NICOTINATE-NUCLEOTIDE ADENYLYLTRANSFERASE-RELATED"/>
    <property type="match status" value="1"/>
</dbReference>